<dbReference type="EMBL" id="WBJX01000001">
    <property type="protein sequence ID" value="KAB1639149.1"/>
    <property type="molecule type" value="Genomic_DNA"/>
</dbReference>
<protein>
    <submittedName>
        <fullName evidence="4">Fumarylacetoacetate hydrolase family protein</fullName>
    </submittedName>
</protein>
<gene>
    <name evidence="4" type="ORF">F8O03_02060</name>
</gene>
<organism evidence="4 5">
    <name type="scientific">Pseudoclavibacter terrae</name>
    <dbReference type="NCBI Taxonomy" id="1530195"/>
    <lineage>
        <taxon>Bacteria</taxon>
        <taxon>Bacillati</taxon>
        <taxon>Actinomycetota</taxon>
        <taxon>Actinomycetes</taxon>
        <taxon>Micrococcales</taxon>
        <taxon>Microbacteriaceae</taxon>
        <taxon>Pseudoclavibacter</taxon>
    </lineage>
</organism>
<proteinExistence type="inferred from homology"/>
<dbReference type="RefSeq" id="WP_151422166.1">
    <property type="nucleotide sequence ID" value="NZ_WBJX01000001.1"/>
</dbReference>
<dbReference type="InterPro" id="IPR036663">
    <property type="entry name" value="Fumarylacetoacetase_C_sf"/>
</dbReference>
<dbReference type="FunFam" id="3.90.850.10:FF:000002">
    <property type="entry name" value="2-hydroxyhepta-2,4-diene-1,7-dioate isomerase"/>
    <property type="match status" value="1"/>
</dbReference>
<comment type="similarity">
    <text evidence="1">Belongs to the FAH family.</text>
</comment>
<keyword evidence="4" id="KW-0378">Hydrolase</keyword>
<dbReference type="GO" id="GO:0016853">
    <property type="term" value="F:isomerase activity"/>
    <property type="evidence" value="ECO:0007669"/>
    <property type="project" value="UniProtKB-ARBA"/>
</dbReference>
<dbReference type="InterPro" id="IPR051121">
    <property type="entry name" value="FAH"/>
</dbReference>
<dbReference type="PANTHER" id="PTHR42796:SF4">
    <property type="entry name" value="FUMARYLACETOACETATE HYDROLASE DOMAIN-CONTAINING PROTEIN 2A"/>
    <property type="match status" value="1"/>
</dbReference>
<evidence type="ECO:0000256" key="1">
    <source>
        <dbReference type="ARBA" id="ARBA00010211"/>
    </source>
</evidence>
<keyword evidence="2" id="KW-0479">Metal-binding</keyword>
<dbReference type="PANTHER" id="PTHR42796">
    <property type="entry name" value="FUMARYLACETOACETATE HYDROLASE DOMAIN-CONTAINING PROTEIN 2A-RELATED"/>
    <property type="match status" value="1"/>
</dbReference>
<dbReference type="AlphaFoldDB" id="A0A7J5B4P4"/>
<dbReference type="SUPFAM" id="SSF56529">
    <property type="entry name" value="FAH"/>
    <property type="match status" value="1"/>
</dbReference>
<evidence type="ECO:0000256" key="2">
    <source>
        <dbReference type="ARBA" id="ARBA00022723"/>
    </source>
</evidence>
<sequence>MRIVTWDRAGVSVPAALVASGDGDRLVDLSGVVASTLELLTDERALADARAVVDAADPSSLPARDGERLLAPVTPRVLLCIGYNYRGHVVAGGEGQPDPEHPDVFVKTANTTLGPDDAVVLPPQSDDVDYEGEIGVVIGRTAHAVSAEDALDHVAGYTLVNDVSARDWQNRTSQWTLGKCFDGFAPIGPAIVTADEIADPADLLVEVIRDGKTTVSQSTSTLIFPFAEIVSYVSQSITLQPGDVIATGSPQKLPDALQEHRALADGDSVRIRVAGIGELVTVFRSA</sequence>
<feature type="domain" description="Fumarylacetoacetase-like C-terminal" evidence="3">
    <location>
        <begin position="79"/>
        <end position="282"/>
    </location>
</feature>
<dbReference type="Proteomes" id="UP000490386">
    <property type="component" value="Unassembled WGS sequence"/>
</dbReference>
<dbReference type="Pfam" id="PF01557">
    <property type="entry name" value="FAA_hydrolase"/>
    <property type="match status" value="1"/>
</dbReference>
<keyword evidence="5" id="KW-1185">Reference proteome</keyword>
<accession>A0A7J5B4P4</accession>
<dbReference type="Gene3D" id="3.90.850.10">
    <property type="entry name" value="Fumarylacetoacetase-like, C-terminal domain"/>
    <property type="match status" value="1"/>
</dbReference>
<evidence type="ECO:0000313" key="4">
    <source>
        <dbReference type="EMBL" id="KAB1639149.1"/>
    </source>
</evidence>
<dbReference type="GO" id="GO:0016787">
    <property type="term" value="F:hydrolase activity"/>
    <property type="evidence" value="ECO:0007669"/>
    <property type="project" value="UniProtKB-KW"/>
</dbReference>
<dbReference type="InterPro" id="IPR011234">
    <property type="entry name" value="Fumarylacetoacetase-like_C"/>
</dbReference>
<name>A0A7J5B4P4_9MICO</name>
<reference evidence="4 5" key="1">
    <citation type="submission" date="2019-09" db="EMBL/GenBank/DDBJ databases">
        <title>Phylogeny of genus Pseudoclavibacter and closely related genus.</title>
        <authorList>
            <person name="Li Y."/>
        </authorList>
    </citation>
    <scope>NUCLEOTIDE SEQUENCE [LARGE SCALE GENOMIC DNA]</scope>
    <source>
        <strain evidence="4 5">THG-MD12</strain>
    </source>
</reference>
<evidence type="ECO:0000259" key="3">
    <source>
        <dbReference type="Pfam" id="PF01557"/>
    </source>
</evidence>
<dbReference type="OrthoDB" id="9805307at2"/>
<dbReference type="GO" id="GO:0019752">
    <property type="term" value="P:carboxylic acid metabolic process"/>
    <property type="evidence" value="ECO:0007669"/>
    <property type="project" value="UniProtKB-ARBA"/>
</dbReference>
<dbReference type="GO" id="GO:0046872">
    <property type="term" value="F:metal ion binding"/>
    <property type="evidence" value="ECO:0007669"/>
    <property type="project" value="UniProtKB-KW"/>
</dbReference>
<comment type="caution">
    <text evidence="4">The sequence shown here is derived from an EMBL/GenBank/DDBJ whole genome shotgun (WGS) entry which is preliminary data.</text>
</comment>
<evidence type="ECO:0000313" key="5">
    <source>
        <dbReference type="Proteomes" id="UP000490386"/>
    </source>
</evidence>